<keyword evidence="10" id="KW-1185">Reference proteome</keyword>
<dbReference type="PROSITE" id="PS50112">
    <property type="entry name" value="PAS"/>
    <property type="match status" value="1"/>
</dbReference>
<evidence type="ECO:0000259" key="6">
    <source>
        <dbReference type="PROSITE" id="PS50110"/>
    </source>
</evidence>
<evidence type="ECO:0000313" key="10">
    <source>
        <dbReference type="Proteomes" id="UP001529369"/>
    </source>
</evidence>
<evidence type="ECO:0000256" key="3">
    <source>
        <dbReference type="ARBA" id="ARBA00022553"/>
    </source>
</evidence>
<evidence type="ECO:0000259" key="7">
    <source>
        <dbReference type="PROSITE" id="PS50112"/>
    </source>
</evidence>
<dbReference type="SUPFAM" id="SSF47384">
    <property type="entry name" value="Homodimeric domain of signal transducing histidine kinase"/>
    <property type="match status" value="1"/>
</dbReference>
<dbReference type="InterPro" id="IPR001610">
    <property type="entry name" value="PAC"/>
</dbReference>
<dbReference type="InterPro" id="IPR003594">
    <property type="entry name" value="HATPase_dom"/>
</dbReference>
<dbReference type="Pfam" id="PF00072">
    <property type="entry name" value="Response_reg"/>
    <property type="match status" value="1"/>
</dbReference>
<feature type="domain" description="PAC" evidence="8">
    <location>
        <begin position="158"/>
        <end position="210"/>
    </location>
</feature>
<dbReference type="Proteomes" id="UP001529369">
    <property type="component" value="Unassembled WGS sequence"/>
</dbReference>
<dbReference type="SMART" id="SM00086">
    <property type="entry name" value="PAC"/>
    <property type="match status" value="1"/>
</dbReference>
<dbReference type="CDD" id="cd00130">
    <property type="entry name" value="PAS"/>
    <property type="match status" value="1"/>
</dbReference>
<accession>A0ABT8AAZ0</accession>
<dbReference type="NCBIfam" id="TIGR00229">
    <property type="entry name" value="sensory_box"/>
    <property type="match status" value="1"/>
</dbReference>
<comment type="catalytic activity">
    <reaction evidence="1">
        <text>ATP + protein L-histidine = ADP + protein N-phospho-L-histidine.</text>
        <dbReference type="EC" id="2.7.13.3"/>
    </reaction>
</comment>
<dbReference type="PROSITE" id="PS50109">
    <property type="entry name" value="HIS_KIN"/>
    <property type="match status" value="1"/>
</dbReference>
<dbReference type="SMART" id="SM00448">
    <property type="entry name" value="REC"/>
    <property type="match status" value="1"/>
</dbReference>
<evidence type="ECO:0000259" key="8">
    <source>
        <dbReference type="PROSITE" id="PS50113"/>
    </source>
</evidence>
<dbReference type="EC" id="2.7.13.3" evidence="2"/>
<dbReference type="InterPro" id="IPR011006">
    <property type="entry name" value="CheY-like_superfamily"/>
</dbReference>
<dbReference type="InterPro" id="IPR000700">
    <property type="entry name" value="PAS-assoc_C"/>
</dbReference>
<evidence type="ECO:0000256" key="2">
    <source>
        <dbReference type="ARBA" id="ARBA00012438"/>
    </source>
</evidence>
<name>A0ABT8AAZ0_9PROT</name>
<dbReference type="Gene3D" id="3.30.565.10">
    <property type="entry name" value="Histidine kinase-like ATPase, C-terminal domain"/>
    <property type="match status" value="1"/>
</dbReference>
<dbReference type="Gene3D" id="3.40.50.2300">
    <property type="match status" value="1"/>
</dbReference>
<dbReference type="CDD" id="cd00082">
    <property type="entry name" value="HisKA"/>
    <property type="match status" value="1"/>
</dbReference>
<dbReference type="InterPro" id="IPR005467">
    <property type="entry name" value="His_kinase_dom"/>
</dbReference>
<dbReference type="PROSITE" id="PS50113">
    <property type="entry name" value="PAC"/>
    <property type="match status" value="1"/>
</dbReference>
<keyword evidence="3 4" id="KW-0597">Phosphoprotein</keyword>
<feature type="domain" description="Response regulatory" evidence="6">
    <location>
        <begin position="467"/>
        <end position="579"/>
    </location>
</feature>
<feature type="domain" description="PAS" evidence="7">
    <location>
        <begin position="84"/>
        <end position="154"/>
    </location>
</feature>
<feature type="modified residue" description="4-aspartylphosphate" evidence="4">
    <location>
        <position position="517"/>
    </location>
</feature>
<feature type="domain" description="Histidine kinase" evidence="5">
    <location>
        <begin position="223"/>
        <end position="445"/>
    </location>
</feature>
<sequence>MVLPTLSLRIPFAAGLAGFALLAVLAQAVLGGAAALILAAALAWPAAGWLCRPPGRQREDEAPRQATAALEARVAERTASLAERSAELRRIYDRTPAAFHSCDNEGRLIEVSAEWLGFLGYRREEVLGRRPAEFMAPESAARWELARAALLRGEDEVQEVEYRMRRRDGALVEVLLRARADRDAAGRFRRSFAVLLDITARNRSEARLREAQKLEALGRIAGGVAHDFNNMLQVMNGALRLVESRPDDPARVRRYAGAALAAAERGADITRRMLAFARQDRLQSGPVAPAAVLEGLATLLHGALGPDIRLEVAAPPGLPPLRADRMQLDLVLFNLALNARDAMPGGGVLRLGVTPEEVAAEPGGAAGLPPGRYLRLTVGDTGAGMDAPTLARATEPFFTTKEVGQGTGLGLAMAHGFALQSGGALAIESAPGQGTRVSLWLPEAGPQEAGSPLAAAGPATGLGRPLRLLLVEDEAPLRQVMAAALREEGLVVTEAADAPAALRLLDTGLGCDVVLTDQAMPGMTGGALAAALARRRPGLPVALLSGHADPPPPELPPGVPVLLKPLGTAALAARLRQMVPEPGPGG</sequence>
<protein>
    <recommendedName>
        <fullName evidence="2">histidine kinase</fullName>
        <ecNumber evidence="2">2.7.13.3</ecNumber>
    </recommendedName>
</protein>
<dbReference type="SUPFAM" id="SSF52172">
    <property type="entry name" value="CheY-like"/>
    <property type="match status" value="1"/>
</dbReference>
<dbReference type="InterPro" id="IPR004358">
    <property type="entry name" value="Sig_transdc_His_kin-like_C"/>
</dbReference>
<dbReference type="SMART" id="SM00388">
    <property type="entry name" value="HisKA"/>
    <property type="match status" value="1"/>
</dbReference>
<dbReference type="SMART" id="SM00387">
    <property type="entry name" value="HATPase_c"/>
    <property type="match status" value="1"/>
</dbReference>
<dbReference type="Pfam" id="PF02518">
    <property type="entry name" value="HATPase_c"/>
    <property type="match status" value="1"/>
</dbReference>
<dbReference type="EMBL" id="JAUFPN010000183">
    <property type="protein sequence ID" value="MDN3566875.1"/>
    <property type="molecule type" value="Genomic_DNA"/>
</dbReference>
<dbReference type="SUPFAM" id="SSF55785">
    <property type="entry name" value="PYP-like sensor domain (PAS domain)"/>
    <property type="match status" value="1"/>
</dbReference>
<dbReference type="PANTHER" id="PTHR43065">
    <property type="entry name" value="SENSOR HISTIDINE KINASE"/>
    <property type="match status" value="1"/>
</dbReference>
<gene>
    <name evidence="9" type="ORF">QWZ14_21060</name>
</gene>
<dbReference type="InterPro" id="IPR003661">
    <property type="entry name" value="HisK_dim/P_dom"/>
</dbReference>
<dbReference type="PANTHER" id="PTHR43065:SF42">
    <property type="entry name" value="TWO-COMPONENT SENSOR PPRA"/>
    <property type="match status" value="1"/>
</dbReference>
<reference evidence="10" key="1">
    <citation type="journal article" date="2019" name="Int. J. Syst. Evol. Microbiol.">
        <title>The Global Catalogue of Microorganisms (GCM) 10K type strain sequencing project: providing services to taxonomists for standard genome sequencing and annotation.</title>
        <authorList>
            <consortium name="The Broad Institute Genomics Platform"/>
            <consortium name="The Broad Institute Genome Sequencing Center for Infectious Disease"/>
            <person name="Wu L."/>
            <person name="Ma J."/>
        </authorList>
    </citation>
    <scope>NUCLEOTIDE SEQUENCE [LARGE SCALE GENOMIC DNA]</scope>
    <source>
        <strain evidence="10">CECT 7131</strain>
    </source>
</reference>
<organism evidence="9 10">
    <name type="scientific">Paeniroseomonas aquatica</name>
    <dbReference type="NCBI Taxonomy" id="373043"/>
    <lineage>
        <taxon>Bacteria</taxon>
        <taxon>Pseudomonadati</taxon>
        <taxon>Pseudomonadota</taxon>
        <taxon>Alphaproteobacteria</taxon>
        <taxon>Acetobacterales</taxon>
        <taxon>Acetobacteraceae</taxon>
        <taxon>Paeniroseomonas</taxon>
    </lineage>
</organism>
<dbReference type="Gene3D" id="3.30.450.20">
    <property type="entry name" value="PAS domain"/>
    <property type="match status" value="1"/>
</dbReference>
<dbReference type="SMART" id="SM00091">
    <property type="entry name" value="PAS"/>
    <property type="match status" value="1"/>
</dbReference>
<dbReference type="PRINTS" id="PR00344">
    <property type="entry name" value="BCTRLSENSOR"/>
</dbReference>
<evidence type="ECO:0000256" key="4">
    <source>
        <dbReference type="PROSITE-ProRule" id="PRU00169"/>
    </source>
</evidence>
<dbReference type="Pfam" id="PF08448">
    <property type="entry name" value="PAS_4"/>
    <property type="match status" value="1"/>
</dbReference>
<comment type="caution">
    <text evidence="9">The sequence shown here is derived from an EMBL/GenBank/DDBJ whole genome shotgun (WGS) entry which is preliminary data.</text>
</comment>
<dbReference type="SUPFAM" id="SSF55874">
    <property type="entry name" value="ATPase domain of HSP90 chaperone/DNA topoisomerase II/histidine kinase"/>
    <property type="match status" value="1"/>
</dbReference>
<dbReference type="InterPro" id="IPR000014">
    <property type="entry name" value="PAS"/>
</dbReference>
<dbReference type="InterPro" id="IPR036890">
    <property type="entry name" value="HATPase_C_sf"/>
</dbReference>
<evidence type="ECO:0000259" key="5">
    <source>
        <dbReference type="PROSITE" id="PS50109"/>
    </source>
</evidence>
<evidence type="ECO:0000313" key="9">
    <source>
        <dbReference type="EMBL" id="MDN3566875.1"/>
    </source>
</evidence>
<dbReference type="InterPro" id="IPR036097">
    <property type="entry name" value="HisK_dim/P_sf"/>
</dbReference>
<dbReference type="InterPro" id="IPR001789">
    <property type="entry name" value="Sig_transdc_resp-reg_receiver"/>
</dbReference>
<dbReference type="Gene3D" id="1.10.287.130">
    <property type="match status" value="1"/>
</dbReference>
<proteinExistence type="predicted"/>
<dbReference type="InterPro" id="IPR035965">
    <property type="entry name" value="PAS-like_dom_sf"/>
</dbReference>
<dbReference type="RefSeq" id="WP_290318833.1">
    <property type="nucleotide sequence ID" value="NZ_JAUFPN010000183.1"/>
</dbReference>
<dbReference type="PROSITE" id="PS50110">
    <property type="entry name" value="RESPONSE_REGULATORY"/>
    <property type="match status" value="1"/>
</dbReference>
<dbReference type="InterPro" id="IPR013656">
    <property type="entry name" value="PAS_4"/>
</dbReference>
<evidence type="ECO:0000256" key="1">
    <source>
        <dbReference type="ARBA" id="ARBA00000085"/>
    </source>
</evidence>